<dbReference type="EMBL" id="LGUA01003979">
    <property type="protein sequence ID" value="OAX76930.1"/>
    <property type="molecule type" value="Genomic_DNA"/>
</dbReference>
<keyword evidence="2" id="KW-1185">Reference proteome</keyword>
<dbReference type="Proteomes" id="UP000091918">
    <property type="component" value="Unassembled WGS sequence"/>
</dbReference>
<name>A0A1B7NJU5_9EURO</name>
<gene>
    <name evidence="1" type="ORF">ACJ72_08777</name>
</gene>
<comment type="caution">
    <text evidence="1">The sequence shown here is derived from an EMBL/GenBank/DDBJ whole genome shotgun (WGS) entry which is preliminary data.</text>
</comment>
<proteinExistence type="predicted"/>
<evidence type="ECO:0000313" key="1">
    <source>
        <dbReference type="EMBL" id="OAX76930.1"/>
    </source>
</evidence>
<accession>A0A1B7NJU5</accession>
<sequence length="69" mass="7628">MHCIPECVTLFTICTDCTVCTDGLPFVPFVPFVPTAPRGTDNRYDHVIKSNSTIDIIDTNDKILSQLAL</sequence>
<evidence type="ECO:0000313" key="2">
    <source>
        <dbReference type="Proteomes" id="UP000091918"/>
    </source>
</evidence>
<protein>
    <submittedName>
        <fullName evidence="1">Uncharacterized protein</fullName>
    </submittedName>
</protein>
<organism evidence="1 2">
    <name type="scientific">Emergomyces africanus</name>
    <dbReference type="NCBI Taxonomy" id="1955775"/>
    <lineage>
        <taxon>Eukaryota</taxon>
        <taxon>Fungi</taxon>
        <taxon>Dikarya</taxon>
        <taxon>Ascomycota</taxon>
        <taxon>Pezizomycotina</taxon>
        <taxon>Eurotiomycetes</taxon>
        <taxon>Eurotiomycetidae</taxon>
        <taxon>Onygenales</taxon>
        <taxon>Ajellomycetaceae</taxon>
        <taxon>Emergomyces</taxon>
    </lineage>
</organism>
<reference evidence="1 2" key="1">
    <citation type="submission" date="2015-07" db="EMBL/GenBank/DDBJ databases">
        <title>Emmonsia species relationships and genome sequence.</title>
        <authorList>
            <person name="Cuomo C.A."/>
            <person name="Schwartz I.S."/>
            <person name="Kenyon C."/>
            <person name="de Hoog G.S."/>
            <person name="Govender N.P."/>
            <person name="Botha A."/>
            <person name="Moreno L."/>
            <person name="de Vries M."/>
            <person name="Munoz J.F."/>
            <person name="Stielow J.B."/>
        </authorList>
    </citation>
    <scope>NUCLEOTIDE SEQUENCE [LARGE SCALE GENOMIC DNA]</scope>
    <source>
        <strain evidence="1 2">CBS 136260</strain>
    </source>
</reference>
<dbReference type="AlphaFoldDB" id="A0A1B7NJU5"/>